<keyword evidence="2" id="KW-0732">Signal</keyword>
<evidence type="ECO:0008006" key="5">
    <source>
        <dbReference type="Google" id="ProtNLM"/>
    </source>
</evidence>
<reference evidence="4" key="1">
    <citation type="journal article" date="2019" name="Int. J. Syst. Evol. Microbiol.">
        <title>The Global Catalogue of Microorganisms (GCM) 10K type strain sequencing project: providing services to taxonomists for standard genome sequencing and annotation.</title>
        <authorList>
            <consortium name="The Broad Institute Genomics Platform"/>
            <consortium name="The Broad Institute Genome Sequencing Center for Infectious Disease"/>
            <person name="Wu L."/>
            <person name="Ma J."/>
        </authorList>
    </citation>
    <scope>NUCLEOTIDE SEQUENCE [LARGE SCALE GENOMIC DNA]</scope>
    <source>
        <strain evidence="4">KCTC 52438</strain>
    </source>
</reference>
<name>A0ABV7HFN5_9GAMM</name>
<keyword evidence="4" id="KW-1185">Reference proteome</keyword>
<feature type="transmembrane region" description="Helical" evidence="1">
    <location>
        <begin position="73"/>
        <end position="100"/>
    </location>
</feature>
<evidence type="ECO:0000313" key="3">
    <source>
        <dbReference type="EMBL" id="MFC3151285.1"/>
    </source>
</evidence>
<evidence type="ECO:0000256" key="1">
    <source>
        <dbReference type="SAM" id="Phobius"/>
    </source>
</evidence>
<dbReference type="RefSeq" id="WP_386719763.1">
    <property type="nucleotide sequence ID" value="NZ_JBHRSZ010000004.1"/>
</dbReference>
<comment type="caution">
    <text evidence="3">The sequence shown here is derived from an EMBL/GenBank/DDBJ whole genome shotgun (WGS) entry which is preliminary data.</text>
</comment>
<organism evidence="3 4">
    <name type="scientific">Litoribrevibacter euphylliae</name>
    <dbReference type="NCBI Taxonomy" id="1834034"/>
    <lineage>
        <taxon>Bacteria</taxon>
        <taxon>Pseudomonadati</taxon>
        <taxon>Pseudomonadota</taxon>
        <taxon>Gammaproteobacteria</taxon>
        <taxon>Oceanospirillales</taxon>
        <taxon>Oceanospirillaceae</taxon>
        <taxon>Litoribrevibacter</taxon>
    </lineage>
</organism>
<feature type="transmembrane region" description="Helical" evidence="1">
    <location>
        <begin position="41"/>
        <end position="61"/>
    </location>
</feature>
<dbReference type="Proteomes" id="UP001595476">
    <property type="component" value="Unassembled WGS sequence"/>
</dbReference>
<keyword evidence="1" id="KW-0472">Membrane</keyword>
<proteinExistence type="predicted"/>
<sequence length="102" mass="11258">MLGRMAIPWILTALLVCSPSAYATSQCPTEFGQKDPLINVLGWIVVAVGIIIGSILFTYIIRQSRLMRLRSRSVVIVLGSLGMLFVWGGGFVLAFVNFFFKC</sequence>
<feature type="signal peptide" evidence="2">
    <location>
        <begin position="1"/>
        <end position="23"/>
    </location>
</feature>
<keyword evidence="1" id="KW-0812">Transmembrane</keyword>
<feature type="chain" id="PRO_5047184685" description="TrbC/VIRB2 family protein" evidence="2">
    <location>
        <begin position="24"/>
        <end position="102"/>
    </location>
</feature>
<gene>
    <name evidence="3" type="ORF">ACFOEK_09635</name>
</gene>
<accession>A0ABV7HFN5</accession>
<protein>
    <recommendedName>
        <fullName evidence="5">TrbC/VIRB2 family protein</fullName>
    </recommendedName>
</protein>
<evidence type="ECO:0000256" key="2">
    <source>
        <dbReference type="SAM" id="SignalP"/>
    </source>
</evidence>
<dbReference type="EMBL" id="JBHRSZ010000004">
    <property type="protein sequence ID" value="MFC3151285.1"/>
    <property type="molecule type" value="Genomic_DNA"/>
</dbReference>
<keyword evidence="1" id="KW-1133">Transmembrane helix</keyword>
<evidence type="ECO:0000313" key="4">
    <source>
        <dbReference type="Proteomes" id="UP001595476"/>
    </source>
</evidence>